<accession>A0ACC0XC21</accession>
<evidence type="ECO:0000313" key="2">
    <source>
        <dbReference type="Proteomes" id="UP001163603"/>
    </source>
</evidence>
<dbReference type="Proteomes" id="UP001163603">
    <property type="component" value="Chromosome 13"/>
</dbReference>
<reference evidence="2" key="1">
    <citation type="journal article" date="2023" name="G3 (Bethesda)">
        <title>Genome assembly and association tests identify interacting loci associated with vigor, precocity, and sex in interspecific pistachio rootstocks.</title>
        <authorList>
            <person name="Palmer W."/>
            <person name="Jacygrad E."/>
            <person name="Sagayaradj S."/>
            <person name="Cavanaugh K."/>
            <person name="Han R."/>
            <person name="Bertier L."/>
            <person name="Beede B."/>
            <person name="Kafkas S."/>
            <person name="Golino D."/>
            <person name="Preece J."/>
            <person name="Michelmore R."/>
        </authorList>
    </citation>
    <scope>NUCLEOTIDE SEQUENCE [LARGE SCALE GENOMIC DNA]</scope>
</reference>
<gene>
    <name evidence="1" type="ORF">Pint_21058</name>
</gene>
<organism evidence="1 2">
    <name type="scientific">Pistacia integerrima</name>
    <dbReference type="NCBI Taxonomy" id="434235"/>
    <lineage>
        <taxon>Eukaryota</taxon>
        <taxon>Viridiplantae</taxon>
        <taxon>Streptophyta</taxon>
        <taxon>Embryophyta</taxon>
        <taxon>Tracheophyta</taxon>
        <taxon>Spermatophyta</taxon>
        <taxon>Magnoliopsida</taxon>
        <taxon>eudicotyledons</taxon>
        <taxon>Gunneridae</taxon>
        <taxon>Pentapetalae</taxon>
        <taxon>rosids</taxon>
        <taxon>malvids</taxon>
        <taxon>Sapindales</taxon>
        <taxon>Anacardiaceae</taxon>
        <taxon>Pistacia</taxon>
    </lineage>
</organism>
<name>A0ACC0XC21_9ROSI</name>
<proteinExistence type="predicted"/>
<comment type="caution">
    <text evidence="1">The sequence shown here is derived from an EMBL/GenBank/DDBJ whole genome shotgun (WGS) entry which is preliminary data.</text>
</comment>
<keyword evidence="2" id="KW-1185">Reference proteome</keyword>
<protein>
    <submittedName>
        <fullName evidence="1">Uncharacterized protein</fullName>
    </submittedName>
</protein>
<evidence type="ECO:0000313" key="1">
    <source>
        <dbReference type="EMBL" id="KAJ0014800.1"/>
    </source>
</evidence>
<dbReference type="EMBL" id="CM047748">
    <property type="protein sequence ID" value="KAJ0014800.1"/>
    <property type="molecule type" value="Genomic_DNA"/>
</dbReference>
<sequence length="43" mass="4700">MITLIWLSMLATGTLFAESLASSIALLLTMAKPHCLYVNLISF</sequence>